<dbReference type="AlphaFoldDB" id="A0AAW8SW66"/>
<reference evidence="1" key="1">
    <citation type="submission" date="2023-03" db="EMBL/GenBank/DDBJ databases">
        <authorList>
            <person name="Shen W."/>
            <person name="Cai J."/>
        </authorList>
    </citation>
    <scope>NUCLEOTIDE SEQUENCE</scope>
    <source>
        <strain evidence="1">B646-2</strain>
    </source>
</reference>
<dbReference type="RefSeq" id="WP_010743520.1">
    <property type="nucleotide sequence ID" value="NZ_BAAAXM010000027.1"/>
</dbReference>
<dbReference type="Pfam" id="PF12663">
    <property type="entry name" value="DUF3788"/>
    <property type="match status" value="1"/>
</dbReference>
<proteinExistence type="predicted"/>
<organism evidence="1 2">
    <name type="scientific">Enterococcus raffinosus</name>
    <dbReference type="NCBI Taxonomy" id="71452"/>
    <lineage>
        <taxon>Bacteria</taxon>
        <taxon>Bacillati</taxon>
        <taxon>Bacillota</taxon>
        <taxon>Bacilli</taxon>
        <taxon>Lactobacillales</taxon>
        <taxon>Enterococcaceae</taxon>
        <taxon>Enterococcus</taxon>
    </lineage>
</organism>
<dbReference type="EMBL" id="JARPXM010000013">
    <property type="protein sequence ID" value="MDT2539062.1"/>
    <property type="molecule type" value="Genomic_DNA"/>
</dbReference>
<dbReference type="InterPro" id="IPR024265">
    <property type="entry name" value="DUF3788"/>
</dbReference>
<protein>
    <submittedName>
        <fullName evidence="1">DUF3788 family protein</fullName>
    </submittedName>
</protein>
<evidence type="ECO:0000313" key="1">
    <source>
        <dbReference type="EMBL" id="MDT2539062.1"/>
    </source>
</evidence>
<accession>A0AAW8SW66</accession>
<gene>
    <name evidence="1" type="ORF">P7D78_13085</name>
</gene>
<comment type="caution">
    <text evidence="1">The sequence shown here is derived from an EMBL/GenBank/DDBJ whole genome shotgun (WGS) entry which is preliminary data.</text>
</comment>
<evidence type="ECO:0000313" key="2">
    <source>
        <dbReference type="Proteomes" id="UP001249240"/>
    </source>
</evidence>
<sequence length="138" mass="16076">MKPILKDKEEFPTIENLANHLSEKDLLLYQQLLESIHEYSFQEDWNYYNDGHNWLSKILFKKKNLGWISIWETGVKVTVYFGERVWPQLVANELFSKLEANDASIQKSGKLNAVLIPIQDEESLQVAVALINLKKTIK</sequence>
<dbReference type="Proteomes" id="UP001249240">
    <property type="component" value="Unassembled WGS sequence"/>
</dbReference>
<name>A0AAW8SW66_9ENTE</name>